<dbReference type="OrthoDB" id="9796589at2"/>
<evidence type="ECO:0000313" key="1">
    <source>
        <dbReference type="EMBL" id="KAA2252826.1"/>
    </source>
</evidence>
<keyword evidence="2" id="KW-1185">Reference proteome</keyword>
<dbReference type="InterPro" id="IPR029069">
    <property type="entry name" value="HotDog_dom_sf"/>
</dbReference>
<name>A0A5B2WQL9_9PSEU</name>
<organism evidence="1 2">
    <name type="scientific">Solihabitans fulvus</name>
    <dbReference type="NCBI Taxonomy" id="1892852"/>
    <lineage>
        <taxon>Bacteria</taxon>
        <taxon>Bacillati</taxon>
        <taxon>Actinomycetota</taxon>
        <taxon>Actinomycetes</taxon>
        <taxon>Pseudonocardiales</taxon>
        <taxon>Pseudonocardiaceae</taxon>
        <taxon>Solihabitans</taxon>
    </lineage>
</organism>
<accession>A0A5B2WQL9</accession>
<sequence length="126" mass="12883">MSEATLTATRTVTDADIDACAELTGDFGAHHTTGVAEGRMAQGLLTLAATPLLADPGVHLAELSMVFLAPVFAGDTVTSVVEIVGTTKKDDGLVSLAFTLSIASDRGVEVLRGEGTATARAGQLPW</sequence>
<dbReference type="SUPFAM" id="SSF54637">
    <property type="entry name" value="Thioesterase/thiol ester dehydrase-isomerase"/>
    <property type="match status" value="1"/>
</dbReference>
<reference evidence="1 2" key="1">
    <citation type="submission" date="2019-09" db="EMBL/GenBank/DDBJ databases">
        <title>Goodfellowia gen. nov., a new genus of the Pseudonocardineae related to Actinoalloteichus, containing Goodfellowia coeruleoviolacea gen. nov., comb. nov. gen. nov., comb. nov.</title>
        <authorList>
            <person name="Labeda D."/>
        </authorList>
    </citation>
    <scope>NUCLEOTIDE SEQUENCE [LARGE SCALE GENOMIC DNA]</scope>
    <source>
        <strain evidence="1 2">AN110305</strain>
    </source>
</reference>
<protein>
    <submittedName>
        <fullName evidence="1">Dehydratase</fullName>
    </submittedName>
</protein>
<proteinExistence type="predicted"/>
<dbReference type="Gene3D" id="3.10.129.10">
    <property type="entry name" value="Hotdog Thioesterase"/>
    <property type="match status" value="1"/>
</dbReference>
<dbReference type="EMBL" id="VUOB01000072">
    <property type="protein sequence ID" value="KAA2252826.1"/>
    <property type="molecule type" value="Genomic_DNA"/>
</dbReference>
<evidence type="ECO:0000313" key="2">
    <source>
        <dbReference type="Proteomes" id="UP000323454"/>
    </source>
</evidence>
<dbReference type="Proteomes" id="UP000323454">
    <property type="component" value="Unassembled WGS sequence"/>
</dbReference>
<dbReference type="AlphaFoldDB" id="A0A5B2WQL9"/>
<gene>
    <name evidence="1" type="ORF">F0L68_34240</name>
</gene>
<comment type="caution">
    <text evidence="1">The sequence shown here is derived from an EMBL/GenBank/DDBJ whole genome shotgun (WGS) entry which is preliminary data.</text>
</comment>
<dbReference type="RefSeq" id="WP_149854036.1">
    <property type="nucleotide sequence ID" value="NZ_VUOB01000072.1"/>
</dbReference>
<reference evidence="1 2" key="2">
    <citation type="submission" date="2019-09" db="EMBL/GenBank/DDBJ databases">
        <authorList>
            <person name="Jin C."/>
        </authorList>
    </citation>
    <scope>NUCLEOTIDE SEQUENCE [LARGE SCALE GENOMIC DNA]</scope>
    <source>
        <strain evidence="1 2">AN110305</strain>
    </source>
</reference>